<sequence>MFWIVSSSVSPVNTRMVSCCSAALSVCQAGISFDNGTFSGSQKLLVRRFHTSRSLSSWILFQLMALIRDNFIWLSL</sequence>
<protein>
    <submittedName>
        <fullName evidence="1">Uncharacterized protein</fullName>
    </submittedName>
</protein>
<gene>
    <name evidence="1" type="ORF">ERS008198_02354</name>
</gene>
<evidence type="ECO:0000313" key="2">
    <source>
        <dbReference type="Proteomes" id="UP000041314"/>
    </source>
</evidence>
<dbReference type="Proteomes" id="UP000041314">
    <property type="component" value="Unassembled WGS sequence"/>
</dbReference>
<reference evidence="1 2" key="1">
    <citation type="submission" date="2015-03" db="EMBL/GenBank/DDBJ databases">
        <authorList>
            <consortium name="Pathogen Informatics"/>
        </authorList>
    </citation>
    <scope>NUCLEOTIDE SEQUENCE [LARGE SCALE GENOMIC DNA]</scope>
    <source>
        <strain evidence="1 2">A1104</strain>
    </source>
</reference>
<organism evidence="1 2">
    <name type="scientific">Salmonella enterica subsp. enterica serovar Bovismorbificans</name>
    <dbReference type="NCBI Taxonomy" id="58097"/>
    <lineage>
        <taxon>Bacteria</taxon>
        <taxon>Pseudomonadati</taxon>
        <taxon>Pseudomonadota</taxon>
        <taxon>Gammaproteobacteria</taxon>
        <taxon>Enterobacterales</taxon>
        <taxon>Enterobacteriaceae</taxon>
        <taxon>Salmonella</taxon>
    </lineage>
</organism>
<evidence type="ECO:0000313" key="1">
    <source>
        <dbReference type="EMBL" id="CNU27189.1"/>
    </source>
</evidence>
<dbReference type="EMBL" id="CQPA01000016">
    <property type="protein sequence ID" value="CNU27189.1"/>
    <property type="molecule type" value="Genomic_DNA"/>
</dbReference>
<proteinExistence type="predicted"/>
<name>A0A655CTM3_SALET</name>
<accession>A0A655CTM3</accession>
<dbReference type="AlphaFoldDB" id="A0A655CTM3"/>